<comment type="subcellular location">
    <subcellularLocation>
        <location evidence="1">Secreted</location>
    </subcellularLocation>
</comment>
<proteinExistence type="evidence at transcript level"/>
<dbReference type="InterPro" id="IPR004214">
    <property type="entry name" value="Conotoxin"/>
</dbReference>
<reference evidence="4" key="1">
    <citation type="submission" date="2015-12" db="EMBL/GenBank/DDBJ databases">
        <title>High throughput identification of novel conotoxins from the Chinese tubular cone snail Conus betulinus by multitranscriptome sequencing.</title>
        <authorList>
            <person name="Ruan Z."/>
            <person name="Peng C."/>
            <person name="Shi Q."/>
            <person name="Yao G."/>
            <person name="Gao B.-M."/>
        </authorList>
    </citation>
    <scope>NUCLEOTIDE SEQUENCE</scope>
</reference>
<name>A0A142C1L7_CONBE</name>
<evidence type="ECO:0000256" key="2">
    <source>
        <dbReference type="ARBA" id="ARBA00022525"/>
    </source>
</evidence>
<feature type="signal peptide" evidence="3">
    <location>
        <begin position="1"/>
        <end position="22"/>
    </location>
</feature>
<keyword evidence="3" id="KW-0732">Signal</keyword>
<protein>
    <submittedName>
        <fullName evidence="4">Conotoxin</fullName>
    </submittedName>
</protein>
<sequence>MKLTSVLIITVLFLTASQLITADYSRDKQAHRAVSLKDRMRNFRGTRPCGELGEPCRNNPCCKGVRCIELYEPICF</sequence>
<feature type="chain" id="PRO_5007493459" evidence="3">
    <location>
        <begin position="23"/>
        <end position="76"/>
    </location>
</feature>
<evidence type="ECO:0000256" key="1">
    <source>
        <dbReference type="ARBA" id="ARBA00004613"/>
    </source>
</evidence>
<evidence type="ECO:0000313" key="4">
    <source>
        <dbReference type="EMBL" id="AMP44718.1"/>
    </source>
</evidence>
<dbReference type="GO" id="GO:0005576">
    <property type="term" value="C:extracellular region"/>
    <property type="evidence" value="ECO:0007669"/>
    <property type="project" value="UniProtKB-SubCell"/>
</dbReference>
<dbReference type="AlphaFoldDB" id="A0A142C1L7"/>
<organism evidence="4">
    <name type="scientific">Conus betulinus</name>
    <name type="common">Beech cone</name>
    <dbReference type="NCBI Taxonomy" id="89764"/>
    <lineage>
        <taxon>Eukaryota</taxon>
        <taxon>Metazoa</taxon>
        <taxon>Spiralia</taxon>
        <taxon>Lophotrochozoa</taxon>
        <taxon>Mollusca</taxon>
        <taxon>Gastropoda</taxon>
        <taxon>Caenogastropoda</taxon>
        <taxon>Neogastropoda</taxon>
        <taxon>Conoidea</taxon>
        <taxon>Conidae</taxon>
        <taxon>Conus</taxon>
        <taxon>Dendroconus</taxon>
    </lineage>
</organism>
<evidence type="ECO:0000256" key="3">
    <source>
        <dbReference type="SAM" id="SignalP"/>
    </source>
</evidence>
<dbReference type="Pfam" id="PF02950">
    <property type="entry name" value="Conotoxin"/>
    <property type="match status" value="1"/>
</dbReference>
<accession>A0A142C1L7</accession>
<keyword evidence="2" id="KW-0964">Secreted</keyword>
<dbReference type="EMBL" id="KU563970">
    <property type="protein sequence ID" value="AMP44718.1"/>
    <property type="molecule type" value="mRNA"/>
</dbReference>
<dbReference type="GO" id="GO:0008200">
    <property type="term" value="F:ion channel inhibitor activity"/>
    <property type="evidence" value="ECO:0007669"/>
    <property type="project" value="InterPro"/>
</dbReference>